<dbReference type="OrthoDB" id="4221926at2759"/>
<dbReference type="PANTHER" id="PTHR33681">
    <property type="entry name" value="BINDING PROTEIN, PUTATIVE, EXPRESSED-RELATED"/>
    <property type="match status" value="1"/>
</dbReference>
<evidence type="ECO:0000259" key="1">
    <source>
        <dbReference type="Pfam" id="PF08787"/>
    </source>
</evidence>
<keyword evidence="3" id="KW-1185">Reference proteome</keyword>
<dbReference type="Pfam" id="PF08787">
    <property type="entry name" value="Alginate_lyase2"/>
    <property type="match status" value="1"/>
</dbReference>
<dbReference type="PANTHER" id="PTHR33681:SF4">
    <property type="entry name" value="OS12G0171100 PROTEIN"/>
    <property type="match status" value="1"/>
</dbReference>
<reference evidence="2 3" key="1">
    <citation type="journal article" date="2017" name="Mol. Biol. Evol.">
        <title>The 4-celled Tetrabaena socialis nuclear genome reveals the essential components for genetic control of cell number at the origin of multicellularity in the volvocine lineage.</title>
        <authorList>
            <person name="Featherston J."/>
            <person name="Arakaki Y."/>
            <person name="Hanschen E.R."/>
            <person name="Ferris P.J."/>
            <person name="Michod R.E."/>
            <person name="Olson B.J.S.C."/>
            <person name="Nozaki H."/>
            <person name="Durand P.M."/>
        </authorList>
    </citation>
    <scope>NUCLEOTIDE SEQUENCE [LARGE SCALE GENOMIC DNA]</scope>
    <source>
        <strain evidence="2 3">NIES-571</strain>
    </source>
</reference>
<feature type="non-terminal residue" evidence="2">
    <location>
        <position position="134"/>
    </location>
</feature>
<dbReference type="InterPro" id="IPR013320">
    <property type="entry name" value="ConA-like_dom_sf"/>
</dbReference>
<comment type="caution">
    <text evidence="2">The sequence shown here is derived from an EMBL/GenBank/DDBJ whole genome shotgun (WGS) entry which is preliminary data.</text>
</comment>
<accession>A0A2J7ZRE6</accession>
<dbReference type="Proteomes" id="UP000236333">
    <property type="component" value="Unassembled WGS sequence"/>
</dbReference>
<organism evidence="2 3">
    <name type="scientific">Tetrabaena socialis</name>
    <dbReference type="NCBI Taxonomy" id="47790"/>
    <lineage>
        <taxon>Eukaryota</taxon>
        <taxon>Viridiplantae</taxon>
        <taxon>Chlorophyta</taxon>
        <taxon>core chlorophytes</taxon>
        <taxon>Chlorophyceae</taxon>
        <taxon>CS clade</taxon>
        <taxon>Chlamydomonadales</taxon>
        <taxon>Tetrabaenaceae</taxon>
        <taxon>Tetrabaena</taxon>
    </lineage>
</organism>
<dbReference type="EMBL" id="PGGS01000593">
    <property type="protein sequence ID" value="PNH02810.1"/>
    <property type="molecule type" value="Genomic_DNA"/>
</dbReference>
<evidence type="ECO:0000313" key="3">
    <source>
        <dbReference type="Proteomes" id="UP000236333"/>
    </source>
</evidence>
<gene>
    <name evidence="2" type="ORF">TSOC_011187</name>
</gene>
<dbReference type="AlphaFoldDB" id="A0A2J7ZRE6"/>
<sequence length="134" mass="15300">MRLHSNDQPFKLDSSTTPRTEMRILNDYYTGLHSIKFDLFVVSGTDGVSVMQIFGGDRSYNLNPQSSAATSLQLRVYNGQLMYYNNETLAYSILDRWLPVNVTHNANSGDIQIWVDGQLALETKDRGTDKHYFK</sequence>
<feature type="domain" description="Alginate lyase 2" evidence="1">
    <location>
        <begin position="11"/>
        <end position="134"/>
    </location>
</feature>
<evidence type="ECO:0000313" key="2">
    <source>
        <dbReference type="EMBL" id="PNH02810.1"/>
    </source>
</evidence>
<name>A0A2J7ZRE6_9CHLO</name>
<proteinExistence type="predicted"/>
<protein>
    <submittedName>
        <fullName evidence="2">Citrate-binding protein</fullName>
    </submittedName>
</protein>
<dbReference type="InterPro" id="IPR014895">
    <property type="entry name" value="Alginate_lyase_2"/>
</dbReference>
<dbReference type="SUPFAM" id="SSF49899">
    <property type="entry name" value="Concanavalin A-like lectins/glucanases"/>
    <property type="match status" value="1"/>
</dbReference>